<dbReference type="GO" id="GO:0006886">
    <property type="term" value="P:intracellular protein transport"/>
    <property type="evidence" value="ECO:0007669"/>
    <property type="project" value="InterPro"/>
</dbReference>
<sequence>MNLDSRVCISYDTFKSIFENFVCFDVNCNCWDLCSPAYRWWRLQPLFQIACTSDLLTTSGMQLALLIHPLALPHPSEEPIQFDTSQIVDFGECGPVRYSCCKGYINPFMKFVDQGRRFIYETPRDYQCNLGTDGRRRDADDRPELCSGMVEFLATREFMVHDQLPTVFFFLIDVSMNAVQTGATAGACSAISRVI</sequence>
<organism evidence="2 3">
    <name type="scientific">Ambrosia artemisiifolia</name>
    <name type="common">Common ragweed</name>
    <dbReference type="NCBI Taxonomy" id="4212"/>
    <lineage>
        <taxon>Eukaryota</taxon>
        <taxon>Viridiplantae</taxon>
        <taxon>Streptophyta</taxon>
        <taxon>Embryophyta</taxon>
        <taxon>Tracheophyta</taxon>
        <taxon>Spermatophyta</taxon>
        <taxon>Magnoliopsida</taxon>
        <taxon>eudicotyledons</taxon>
        <taxon>Gunneridae</taxon>
        <taxon>Pentapetalae</taxon>
        <taxon>asterids</taxon>
        <taxon>campanulids</taxon>
        <taxon>Asterales</taxon>
        <taxon>Asteraceae</taxon>
        <taxon>Asteroideae</taxon>
        <taxon>Heliantheae alliance</taxon>
        <taxon>Heliantheae</taxon>
        <taxon>Ambrosia</taxon>
    </lineage>
</organism>
<accession>A0AAD5C1Q1</accession>
<dbReference type="Gene3D" id="2.30.30.380">
    <property type="entry name" value="Zn-finger domain of Sec23/24"/>
    <property type="match status" value="1"/>
</dbReference>
<dbReference type="Pfam" id="PF04810">
    <property type="entry name" value="zf-Sec23_Sec24"/>
    <property type="match status" value="1"/>
</dbReference>
<comment type="caution">
    <text evidence="2">The sequence shown here is derived from an EMBL/GenBank/DDBJ whole genome shotgun (WGS) entry which is preliminary data.</text>
</comment>
<dbReference type="GO" id="GO:0000149">
    <property type="term" value="F:SNARE binding"/>
    <property type="evidence" value="ECO:0007669"/>
    <property type="project" value="TreeGrafter"/>
</dbReference>
<dbReference type="Gene3D" id="2.60.40.1670">
    <property type="entry name" value="beta-sandwich domain of Sec23/24"/>
    <property type="match status" value="1"/>
</dbReference>
<dbReference type="EMBL" id="JAMZMK010010006">
    <property type="protein sequence ID" value="KAI7733415.1"/>
    <property type="molecule type" value="Genomic_DNA"/>
</dbReference>
<dbReference type="GO" id="GO:0070971">
    <property type="term" value="C:endoplasmic reticulum exit site"/>
    <property type="evidence" value="ECO:0007669"/>
    <property type="project" value="TreeGrafter"/>
</dbReference>
<evidence type="ECO:0000313" key="3">
    <source>
        <dbReference type="Proteomes" id="UP001206925"/>
    </source>
</evidence>
<keyword evidence="3" id="KW-1185">Reference proteome</keyword>
<evidence type="ECO:0000313" key="2">
    <source>
        <dbReference type="EMBL" id="KAI7733415.1"/>
    </source>
</evidence>
<proteinExistence type="predicted"/>
<dbReference type="InterPro" id="IPR036174">
    <property type="entry name" value="Znf_Sec23_Sec24_sf"/>
</dbReference>
<dbReference type="GO" id="GO:0090110">
    <property type="term" value="P:COPII-coated vesicle cargo loading"/>
    <property type="evidence" value="ECO:0007669"/>
    <property type="project" value="TreeGrafter"/>
</dbReference>
<protein>
    <recommendedName>
        <fullName evidence="1">Zinc finger Sec23/Sec24-type domain-containing protein</fullName>
    </recommendedName>
</protein>
<dbReference type="Proteomes" id="UP001206925">
    <property type="component" value="Unassembled WGS sequence"/>
</dbReference>
<dbReference type="GO" id="GO:0030127">
    <property type="term" value="C:COPII vesicle coat"/>
    <property type="evidence" value="ECO:0007669"/>
    <property type="project" value="InterPro"/>
</dbReference>
<dbReference type="GO" id="GO:0008270">
    <property type="term" value="F:zinc ion binding"/>
    <property type="evidence" value="ECO:0007669"/>
    <property type="project" value="InterPro"/>
</dbReference>
<reference evidence="2" key="1">
    <citation type="submission" date="2022-06" db="EMBL/GenBank/DDBJ databases">
        <title>Uncovering the hologenomic basis of an extraordinary plant invasion.</title>
        <authorList>
            <person name="Bieker V.C."/>
            <person name="Martin M.D."/>
            <person name="Gilbert T."/>
            <person name="Hodgins K."/>
            <person name="Battlay P."/>
            <person name="Petersen B."/>
            <person name="Wilson J."/>
        </authorList>
    </citation>
    <scope>NUCLEOTIDE SEQUENCE</scope>
    <source>
        <strain evidence="2">AA19_3_7</strain>
        <tissue evidence="2">Leaf</tissue>
    </source>
</reference>
<dbReference type="SUPFAM" id="SSF82919">
    <property type="entry name" value="Zn-finger domain of Sec23/24"/>
    <property type="match status" value="1"/>
</dbReference>
<feature type="domain" description="Zinc finger Sec23/Sec24-type" evidence="1">
    <location>
        <begin position="95"/>
        <end position="119"/>
    </location>
</feature>
<dbReference type="InterPro" id="IPR006895">
    <property type="entry name" value="Znf_Sec23_Sec24"/>
</dbReference>
<evidence type="ECO:0000259" key="1">
    <source>
        <dbReference type="Pfam" id="PF04810"/>
    </source>
</evidence>
<name>A0AAD5C1Q1_AMBAR</name>
<dbReference type="InterPro" id="IPR050550">
    <property type="entry name" value="SEC23_SEC24_subfamily"/>
</dbReference>
<gene>
    <name evidence="2" type="ORF">M8C21_023281</name>
</gene>
<dbReference type="Gene3D" id="3.40.50.410">
    <property type="entry name" value="von Willebrand factor, type A domain"/>
    <property type="match status" value="1"/>
</dbReference>
<dbReference type="AlphaFoldDB" id="A0AAD5C1Q1"/>
<dbReference type="InterPro" id="IPR036465">
    <property type="entry name" value="vWFA_dom_sf"/>
</dbReference>
<dbReference type="PANTHER" id="PTHR13803">
    <property type="entry name" value="SEC24-RELATED PROTEIN"/>
    <property type="match status" value="1"/>
</dbReference>
<dbReference type="PANTHER" id="PTHR13803:SF4">
    <property type="entry name" value="SECRETORY 24CD, ISOFORM C"/>
    <property type="match status" value="1"/>
</dbReference>